<accession>A0A0A0JLG4</accession>
<keyword evidence="3" id="KW-1185">Reference proteome</keyword>
<dbReference type="EMBL" id="AVPK01000005">
    <property type="protein sequence ID" value="KGN37579.1"/>
    <property type="molecule type" value="Genomic_DNA"/>
</dbReference>
<dbReference type="eggNOG" id="ENOG5032WWB">
    <property type="taxonomic scope" value="Bacteria"/>
</dbReference>
<dbReference type="RefSeq" id="WP_052112144.1">
    <property type="nucleotide sequence ID" value="NZ_AVPK01000005.1"/>
</dbReference>
<dbReference type="InterPro" id="IPR043857">
    <property type="entry name" value="DUF5819"/>
</dbReference>
<dbReference type="AlphaFoldDB" id="A0A0A0JLG4"/>
<dbReference type="STRING" id="1385521.N803_13805"/>
<dbReference type="Pfam" id="PF19136">
    <property type="entry name" value="DUF5819"/>
    <property type="match status" value="1"/>
</dbReference>
<organism evidence="2 3">
    <name type="scientific">Knoellia subterranea KCTC 19937</name>
    <dbReference type="NCBI Taxonomy" id="1385521"/>
    <lineage>
        <taxon>Bacteria</taxon>
        <taxon>Bacillati</taxon>
        <taxon>Actinomycetota</taxon>
        <taxon>Actinomycetes</taxon>
        <taxon>Micrococcales</taxon>
        <taxon>Intrasporangiaceae</taxon>
        <taxon>Knoellia</taxon>
    </lineage>
</organism>
<feature type="region of interest" description="Disordered" evidence="1">
    <location>
        <begin position="132"/>
        <end position="151"/>
    </location>
</feature>
<dbReference type="OrthoDB" id="9342777at2"/>
<gene>
    <name evidence="2" type="ORF">N803_13805</name>
</gene>
<evidence type="ECO:0000313" key="3">
    <source>
        <dbReference type="Proteomes" id="UP000030011"/>
    </source>
</evidence>
<protein>
    <submittedName>
        <fullName evidence="2">Uncharacterized protein</fullName>
    </submittedName>
</protein>
<dbReference type="Proteomes" id="UP000030011">
    <property type="component" value="Unassembled WGS sequence"/>
</dbReference>
<sequence>MTSRTRFARRVALGAAATVLTVYPLSALVLAGPKTPITFELYPVVASYMHPYFPQNWNLFAPDPISEERGAIARFRCTETGEPTEWVNITQRGIDKVHASRLFPSRESRIVSNSIITRFREDDVILRVDKRQTASAAAPKDQGTNAPTDGATDALLEPLREASQQEKDDIERVLARYASARQPSVCAGGPASQVQLRFVFHKFPGWSSRNDLDKTGDIETFDTEWITP</sequence>
<evidence type="ECO:0000256" key="1">
    <source>
        <dbReference type="SAM" id="MobiDB-lite"/>
    </source>
</evidence>
<reference evidence="2 3" key="1">
    <citation type="submission" date="2013-08" db="EMBL/GenBank/DDBJ databases">
        <title>The genome sequence of Knoellia subterranea.</title>
        <authorList>
            <person name="Zhu W."/>
            <person name="Wang G."/>
        </authorList>
    </citation>
    <scope>NUCLEOTIDE SEQUENCE [LARGE SCALE GENOMIC DNA]</scope>
    <source>
        <strain evidence="2 3">KCTC 19937</strain>
    </source>
</reference>
<comment type="caution">
    <text evidence="2">The sequence shown here is derived from an EMBL/GenBank/DDBJ whole genome shotgun (WGS) entry which is preliminary data.</text>
</comment>
<evidence type="ECO:0000313" key="2">
    <source>
        <dbReference type="EMBL" id="KGN37579.1"/>
    </source>
</evidence>
<name>A0A0A0JLG4_9MICO</name>
<proteinExistence type="predicted"/>